<comment type="catalytic activity">
    <reaction evidence="1">
        <text>ATP + protein L-histidine = ADP + protein N-phospho-L-histidine.</text>
        <dbReference type="EC" id="2.7.13.3"/>
    </reaction>
</comment>
<accession>A0A7W6BTW0</accession>
<dbReference type="CDD" id="cd18774">
    <property type="entry name" value="PDC2_HK_sensor"/>
    <property type="match status" value="1"/>
</dbReference>
<dbReference type="AlphaFoldDB" id="A0A7W6BTW0"/>
<evidence type="ECO:0000259" key="9">
    <source>
        <dbReference type="SMART" id="SM00911"/>
    </source>
</evidence>
<dbReference type="EC" id="2.7.13.3" evidence="2"/>
<evidence type="ECO:0000256" key="4">
    <source>
        <dbReference type="ARBA" id="ARBA00022679"/>
    </source>
</evidence>
<keyword evidence="6 10" id="KW-0418">Kinase</keyword>
<keyword evidence="3" id="KW-0597">Phosphoprotein</keyword>
<evidence type="ECO:0000256" key="8">
    <source>
        <dbReference type="SAM" id="Phobius"/>
    </source>
</evidence>
<dbReference type="Pfam" id="PF07536">
    <property type="entry name" value="HWE_HK"/>
    <property type="match status" value="1"/>
</dbReference>
<evidence type="ECO:0000256" key="7">
    <source>
        <dbReference type="ARBA" id="ARBA00022840"/>
    </source>
</evidence>
<evidence type="ECO:0000313" key="11">
    <source>
        <dbReference type="Proteomes" id="UP000531216"/>
    </source>
</evidence>
<keyword evidence="5" id="KW-0547">Nucleotide-binding</keyword>
<evidence type="ECO:0000313" key="10">
    <source>
        <dbReference type="EMBL" id="MBB3936215.1"/>
    </source>
</evidence>
<keyword evidence="7" id="KW-0067">ATP-binding</keyword>
<comment type="caution">
    <text evidence="10">The sequence shown here is derived from an EMBL/GenBank/DDBJ whole genome shotgun (WGS) entry which is preliminary data.</text>
</comment>
<dbReference type="SMART" id="SM00911">
    <property type="entry name" value="HWE_HK"/>
    <property type="match status" value="1"/>
</dbReference>
<dbReference type="GO" id="GO:0005524">
    <property type="term" value="F:ATP binding"/>
    <property type="evidence" value="ECO:0007669"/>
    <property type="project" value="UniProtKB-KW"/>
</dbReference>
<feature type="transmembrane region" description="Helical" evidence="8">
    <location>
        <begin position="29"/>
        <end position="51"/>
    </location>
</feature>
<feature type="transmembrane region" description="Helical" evidence="8">
    <location>
        <begin position="295"/>
        <end position="318"/>
    </location>
</feature>
<keyword evidence="8" id="KW-0472">Membrane</keyword>
<dbReference type="EMBL" id="JACIDO010000004">
    <property type="protein sequence ID" value="MBB3936215.1"/>
    <property type="molecule type" value="Genomic_DNA"/>
</dbReference>
<dbReference type="OrthoDB" id="7991996at2"/>
<keyword evidence="8" id="KW-0812">Transmembrane</keyword>
<evidence type="ECO:0000256" key="5">
    <source>
        <dbReference type="ARBA" id="ARBA00022741"/>
    </source>
</evidence>
<dbReference type="PANTHER" id="PTHR41523:SF7">
    <property type="entry name" value="HISTIDINE KINASE"/>
    <property type="match status" value="1"/>
</dbReference>
<protein>
    <recommendedName>
        <fullName evidence="2">histidine kinase</fullName>
        <ecNumber evidence="2">2.7.13.3</ecNumber>
    </recommendedName>
</protein>
<reference evidence="10 11" key="1">
    <citation type="submission" date="2020-08" db="EMBL/GenBank/DDBJ databases">
        <title>Genomic Encyclopedia of Type Strains, Phase IV (KMG-IV): sequencing the most valuable type-strain genomes for metagenomic binning, comparative biology and taxonomic classification.</title>
        <authorList>
            <person name="Goeker M."/>
        </authorList>
    </citation>
    <scope>NUCLEOTIDE SEQUENCE [LARGE SCALE GENOMIC DNA]</scope>
    <source>
        <strain evidence="10 11">DSM 25024</strain>
    </source>
</reference>
<feature type="domain" description="Signal transduction histidine kinase HWE region" evidence="9">
    <location>
        <begin position="379"/>
        <end position="456"/>
    </location>
</feature>
<gene>
    <name evidence="10" type="ORF">GGR05_002365</name>
</gene>
<dbReference type="Proteomes" id="UP000531216">
    <property type="component" value="Unassembled WGS sequence"/>
</dbReference>
<proteinExistence type="predicted"/>
<dbReference type="RefSeq" id="WP_139224608.1">
    <property type="nucleotide sequence ID" value="NZ_FOOA01000008.1"/>
</dbReference>
<organism evidence="10 11">
    <name type="scientific">Aureimonas phyllosphaerae</name>
    <dbReference type="NCBI Taxonomy" id="1166078"/>
    <lineage>
        <taxon>Bacteria</taxon>
        <taxon>Pseudomonadati</taxon>
        <taxon>Pseudomonadota</taxon>
        <taxon>Alphaproteobacteria</taxon>
        <taxon>Hyphomicrobiales</taxon>
        <taxon>Aurantimonadaceae</taxon>
        <taxon>Aureimonas</taxon>
    </lineage>
</organism>
<keyword evidence="11" id="KW-1185">Reference proteome</keyword>
<evidence type="ECO:0000256" key="1">
    <source>
        <dbReference type="ARBA" id="ARBA00000085"/>
    </source>
</evidence>
<evidence type="ECO:0000256" key="6">
    <source>
        <dbReference type="ARBA" id="ARBA00022777"/>
    </source>
</evidence>
<dbReference type="InterPro" id="IPR011102">
    <property type="entry name" value="Sig_transdc_His_kinase_HWE"/>
</dbReference>
<sequence>MTPGTDDTPTVPAPAAGKRPLTLPIRWHLVLFVALVLVPQVALGLCLGWWYSQAEHKRLEQGAVAAAAAVSDQLDRELESMKAALLALATSPNAVAADFPALRAQAETLLTPRKAMLAVRDRDHRHLLNTLAPDGQPLPQNLDPVLVASDDRVFATGRPGVSDLFRSPLSDGLFTAVIVPLATNGETRYAMSMALRPNAILDILVRTRLPKDWVITVLDTNDRVVARSREQTRFLGQRPPAALLQEFSGRRAGVIQSATGHDGTRQFIAFNTLDLCDWRVAVGVPAAALNAPFRILVGTLAAITLLALGSSVVLARLYSMRLVREITSLRAMASATGSGAMIERRPGRVSELEDIAEALRASDASLVERNRTRDLLLSELNHRVRNTLSVLLSVVNHTIRSGGDDAMAEKTSGRIMALSRAHDLLSHAEWSPVSLSDLVRRTSEEEGLRIAFEGPDIRLRAEAVAPVAQVLHELTVNQRRHGGAGGRQVVFRTAVEPDGVRLAWIAQGAPGDRLGLPGFGLRLVRLCLERQLFGRIERLDAAGLEAVVPHAFLSGEGLSSEPFFAARWRGAGPQA</sequence>
<name>A0A7W6BTW0_9HYPH</name>
<keyword evidence="4" id="KW-0808">Transferase</keyword>
<evidence type="ECO:0000256" key="2">
    <source>
        <dbReference type="ARBA" id="ARBA00012438"/>
    </source>
</evidence>
<evidence type="ECO:0000256" key="3">
    <source>
        <dbReference type="ARBA" id="ARBA00022553"/>
    </source>
</evidence>
<keyword evidence="8" id="KW-1133">Transmembrane helix</keyword>
<dbReference type="GO" id="GO:0004673">
    <property type="term" value="F:protein histidine kinase activity"/>
    <property type="evidence" value="ECO:0007669"/>
    <property type="project" value="UniProtKB-EC"/>
</dbReference>
<dbReference type="PANTHER" id="PTHR41523">
    <property type="entry name" value="TWO-COMPONENT SYSTEM SENSOR PROTEIN"/>
    <property type="match status" value="1"/>
</dbReference>